<feature type="domain" description="RRM" evidence="10">
    <location>
        <begin position="301"/>
        <end position="384"/>
    </location>
</feature>
<accession>A0A3M6UPP8</accession>
<proteinExistence type="predicted"/>
<dbReference type="PROSITE" id="PS51154">
    <property type="entry name" value="MACRO"/>
    <property type="match status" value="3"/>
</dbReference>
<dbReference type="PROSITE" id="PS50102">
    <property type="entry name" value="RRM"/>
    <property type="match status" value="6"/>
</dbReference>
<dbReference type="CDD" id="cd02907">
    <property type="entry name" value="Macro_Af1521_BAL-like"/>
    <property type="match status" value="1"/>
</dbReference>
<evidence type="ECO:0000259" key="11">
    <source>
        <dbReference type="PROSITE" id="PS51059"/>
    </source>
</evidence>
<feature type="domain" description="RRM" evidence="10">
    <location>
        <begin position="128"/>
        <end position="205"/>
    </location>
</feature>
<dbReference type="CDD" id="cd01439">
    <property type="entry name" value="TCCD_inducible_PARP_like"/>
    <property type="match status" value="1"/>
</dbReference>
<evidence type="ECO:0000256" key="9">
    <source>
        <dbReference type="SAM" id="MobiDB-lite"/>
    </source>
</evidence>
<dbReference type="Pfam" id="PF23085">
    <property type="entry name" value="RRM_PARP14_3"/>
    <property type="match status" value="5"/>
</dbReference>
<comment type="caution">
    <text evidence="13">The sequence shown here is derived from an EMBL/GenBank/DDBJ whole genome shotgun (WGS) entry which is preliminary data.</text>
</comment>
<keyword evidence="2 7" id="KW-0328">Glycosyltransferase</keyword>
<dbReference type="PANTHER" id="PTHR14453">
    <property type="entry name" value="PARP/ZINC FINGER CCCH TYPE DOMAIN CONTAINING PROTEIN"/>
    <property type="match status" value="1"/>
</dbReference>
<dbReference type="GO" id="GO:0003714">
    <property type="term" value="F:transcription corepressor activity"/>
    <property type="evidence" value="ECO:0007669"/>
    <property type="project" value="TreeGrafter"/>
</dbReference>
<feature type="domain" description="Macro" evidence="12">
    <location>
        <begin position="1582"/>
        <end position="1759"/>
    </location>
</feature>
<evidence type="ECO:0000313" key="14">
    <source>
        <dbReference type="Proteomes" id="UP000275408"/>
    </source>
</evidence>
<dbReference type="GO" id="GO:0003723">
    <property type="term" value="F:RNA binding"/>
    <property type="evidence" value="ECO:0007669"/>
    <property type="project" value="UniProtKB-UniRule"/>
</dbReference>
<organism evidence="13 14">
    <name type="scientific">Pocillopora damicornis</name>
    <name type="common">Cauliflower coral</name>
    <name type="synonym">Millepora damicornis</name>
    <dbReference type="NCBI Taxonomy" id="46731"/>
    <lineage>
        <taxon>Eukaryota</taxon>
        <taxon>Metazoa</taxon>
        <taxon>Cnidaria</taxon>
        <taxon>Anthozoa</taxon>
        <taxon>Hexacorallia</taxon>
        <taxon>Scleractinia</taxon>
        <taxon>Astrocoeniina</taxon>
        <taxon>Pocilloporidae</taxon>
        <taxon>Pocillopora</taxon>
    </lineage>
</organism>
<dbReference type="Pfam" id="PF00644">
    <property type="entry name" value="PARP"/>
    <property type="match status" value="1"/>
</dbReference>
<evidence type="ECO:0000256" key="4">
    <source>
        <dbReference type="ARBA" id="ARBA00023027"/>
    </source>
</evidence>
<keyword evidence="6" id="KW-0694">RNA-binding</keyword>
<gene>
    <name evidence="13" type="ORF">pdam_00001724</name>
</gene>
<dbReference type="SMART" id="SM00360">
    <property type="entry name" value="RRM"/>
    <property type="match status" value="7"/>
</dbReference>
<comment type="subcellular location">
    <subcellularLocation>
        <location evidence="1">Nucleus</location>
    </subcellularLocation>
</comment>
<dbReference type="Proteomes" id="UP000275408">
    <property type="component" value="Unassembled WGS sequence"/>
</dbReference>
<keyword evidence="3 7" id="KW-0808">Transferase</keyword>
<evidence type="ECO:0000256" key="5">
    <source>
        <dbReference type="ARBA" id="ARBA00023242"/>
    </source>
</evidence>
<dbReference type="GO" id="GO:0070212">
    <property type="term" value="P:protein poly-ADP-ribosylation"/>
    <property type="evidence" value="ECO:0007669"/>
    <property type="project" value="TreeGrafter"/>
</dbReference>
<dbReference type="FunFam" id="3.90.228.10:FF:000008">
    <property type="entry name" value="Poly [ADP-ribose] polymerase"/>
    <property type="match status" value="1"/>
</dbReference>
<evidence type="ECO:0000313" key="13">
    <source>
        <dbReference type="EMBL" id="RMX55569.1"/>
    </source>
</evidence>
<dbReference type="EMBL" id="RCHS01001028">
    <property type="protein sequence ID" value="RMX55569.1"/>
    <property type="molecule type" value="Genomic_DNA"/>
</dbReference>
<evidence type="ECO:0000256" key="8">
    <source>
        <dbReference type="SAM" id="Coils"/>
    </source>
</evidence>
<dbReference type="PANTHER" id="PTHR14453:SF67">
    <property type="entry name" value="POLY [ADP-RIBOSE] POLYMERASE"/>
    <property type="match status" value="1"/>
</dbReference>
<dbReference type="CDD" id="cd12547">
    <property type="entry name" value="RRM1_2_PAR10"/>
    <property type="match status" value="4"/>
</dbReference>
<sequence>FSESAPARSFGYARCGRNLSHIYLSKFRYAHHLNMDEGRILHVRAIGRKISKQELMIYFQSRKQSGGGDISSVDLREGDAVITFEESDVAKSVVRRAPHTLNGTKVEVSYHAFDEEFHAKDTSVHQTCVIIVRGLPQSTTEDTVLNYFENTRRSGGGAVEEVKIEGSVARVKFESSEVAQHVVKHDKQHILNGATLDVSLELLDDAESTRKTIKITGVAAKTTEDSISNYFENERRSGGGEVEAVDLRPEENVAFVTFKDVDAVKSVLQHGQHILDGATLSLMPSNTATDSLDKVRIQESRTIEVTGLAPKTTEDAILNFFENKRRTGGGEIERVNFIPDRGVAFITFAAAETVKSVLGHSEHTLDGATLTVTPRSTAVEPCNEKEAQESRTIEVTGLAATTTKDAISNFFENKRRSGGGEIESVDFNSDQATAVITFTKAESARGVINKGSLVYDGVNLLITLKQPARKLPVDTRRLFVQGLSDKTTSDALQSYMEVVSGVDVLNAEFGNETCAIVTFNEDYDYKAVTKMISRKPLEGKIPVVEQLPVCHCVQVSGFSKETTTEDTVRYYFESPKNNGGEVSSVELNLKEGWALVYFEDPKAVLNVVARSHSIGDTQLDVRPYHSLLGKPQPVKADVELVQNITVDVVKMQFIFEHCKADLTEVQNRYGVQIIWIESTNSVTVTPKDEASRDKCSFDEACEAIASLLAEFVKSSTRVPPQAWNYVVENFKKSKSPANEKLRIDYISEQHVILFVGKKQDVEDIAEELEEMMEEIDKKLRREASKIEKTMSIPYMRLKFLKNLEFAKELESRHEEIEVTILLQKGKVEIRGPPETIHKVSAAIWEAVAKMSEVKLNLPQNAVALLRSTPCQAFMRDMFTASNLQAMIAFGERNGDLSVVGTESDVAEKASDLVKTLIVEECVDLDEDQVQLEKSGKWHQLKEEITEKRILTLSFDRGNKKICLVGVKEDVPVAVKAVKRFLTENTIISGAVTLPKGCRRFLVKYREQELRQIQEELKEYSTRIKGLADEDEEHLVVSGTSCGVDKAKELIQDLASKVQSQKMPVSKPGMRKVLDRSKGKKLLGMLENENKCVIEYCNPSKDDAKEVTEETKVEKKKESLYELLTPDGKRILVFKDNICDRNVDVIVSAANSKLHHVGGVSKAVYERAGEAFKAECDRFVIDRGPILDGQVAVTSAGKLPFQKVIHAVGPQWEKKAAQEKLMGKTPREEKILSYAVKNALDAAKGYNSVAIPAIGTGVFEFPRELCAQIMVESVLAFFRENPSCLLSEVQFTSIDDGVVKAIANEMDSKFLNDPNYKSFAGPKRKEKEKGRASSILDISSAIVSSNTAPNVMKTAEGLELVLVIGDMTSEKVDVIVNSTSTDLDLSKNASAMALSAAAGPKLQQECKLIGKVDTGEIVVTSGANLACKHVFHTSSAEWENGAGEKVLRSIIKKCLEEAQKRSLLTISIPAIGTGNLNFPRDCVAEASFDEVLSFSKKNPSSTLKEVHLVVYDKDLQSVQAFQTELHKRGGVGSTPLQPPARTVDPKSGKKKRRGRSSGGAKRSNVDTLDDVEDTLGEEPVILNPSQPEISIGNVVVQAETGNITKEVTDAIATLSNSELDVAMGGGVGKAILAAGGSTIQAECSAMGSQKPGSVVVSSAGKLQVRKIYHMVPDYGMSMRSISDCILTCLRKAESDGLTSISFPAVGTGNINKDAKEAAEGMMAAIFKFAREEPAFIALIRIVIYQPHMLTVFQTAMEDSLSSAKGGTGFLSKLAGWFGFGRSGSASSHSMPSMRMFHGKGKPFSYIEIFASTKQDIDEVIKKIEKDVADHCTLKVIEREPICNLSKEQTQQIKRLKAEYDVDVNIEQTISRISVRGDAEDVLEVATTIYEVLNQKIEEDHTRGVGELLSKNVQWFSYDSDDDETPEPYEPSINLQIEEAFREGKDSVIVSIDDAKCKIVFKDMKENCLDDGEVRVVVRKEIGKGVPLPLEWDVHPKDGSGKEKEVHQVLLDPNASEYKKVAEDVRKTCTVNIIKIERVQNPVLYRQYMVRRDQMEHKKGSNEKLLFHGTAGSSCPTINKFGFNRSYCGKNATVYGNGVYFARDASYSTQKTYSPPDGTGNRYMYLARVLAGEYTTGRQGMITPPPKGSDATDAYDTVVDNPSNPTIFVVFYDNQCYPDYLITFK</sequence>
<feature type="domain" description="RRM" evidence="10">
    <location>
        <begin position="551"/>
        <end position="631"/>
    </location>
</feature>
<dbReference type="InterPro" id="IPR034464">
    <property type="entry name" value="PAR10_RRM1_2"/>
</dbReference>
<keyword evidence="8" id="KW-0175">Coiled coil</keyword>
<dbReference type="SUPFAM" id="SSF54928">
    <property type="entry name" value="RNA-binding domain, RBD"/>
    <property type="match status" value="4"/>
</dbReference>
<keyword evidence="5" id="KW-0539">Nucleus</keyword>
<dbReference type="InterPro" id="IPR057051">
    <property type="entry name" value="PARP14_RPM_1"/>
</dbReference>
<dbReference type="GO" id="GO:0005634">
    <property type="term" value="C:nucleus"/>
    <property type="evidence" value="ECO:0007669"/>
    <property type="project" value="UniProtKB-SubCell"/>
</dbReference>
<dbReference type="Pfam" id="PF02825">
    <property type="entry name" value="WWE"/>
    <property type="match status" value="1"/>
</dbReference>
<keyword evidence="14" id="KW-1185">Reference proteome</keyword>
<evidence type="ECO:0000256" key="2">
    <source>
        <dbReference type="ARBA" id="ARBA00022676"/>
    </source>
</evidence>
<feature type="domain" description="RRM" evidence="10">
    <location>
        <begin position="211"/>
        <end position="302"/>
    </location>
</feature>
<name>A0A3M6UPP8_POCDA</name>
<dbReference type="Gene3D" id="3.90.228.10">
    <property type="match status" value="1"/>
</dbReference>
<dbReference type="Pfam" id="PF01661">
    <property type="entry name" value="Macro"/>
    <property type="match status" value="3"/>
</dbReference>
<dbReference type="Gene3D" id="3.30.720.50">
    <property type="match status" value="1"/>
</dbReference>
<reference evidence="13 14" key="1">
    <citation type="journal article" date="2018" name="Sci. Rep.">
        <title>Comparative analysis of the Pocillopora damicornis genome highlights role of immune system in coral evolution.</title>
        <authorList>
            <person name="Cunning R."/>
            <person name="Bay R.A."/>
            <person name="Gillette P."/>
            <person name="Baker A.C."/>
            <person name="Traylor-Knowles N."/>
        </authorList>
    </citation>
    <scope>NUCLEOTIDE SEQUENCE [LARGE SCALE GENOMIC DNA]</scope>
    <source>
        <strain evidence="13">RSMAS</strain>
        <tissue evidence="13">Whole animal</tissue>
    </source>
</reference>
<dbReference type="SMART" id="SM00506">
    <property type="entry name" value="A1pp"/>
    <property type="match status" value="3"/>
</dbReference>
<dbReference type="InterPro" id="IPR012677">
    <property type="entry name" value="Nucleotide-bd_a/b_plait_sf"/>
</dbReference>
<evidence type="ECO:0000256" key="7">
    <source>
        <dbReference type="RuleBase" id="RU362114"/>
    </source>
</evidence>
<dbReference type="InterPro" id="IPR043472">
    <property type="entry name" value="Macro_dom-like"/>
</dbReference>
<keyword evidence="4 7" id="KW-0520">NAD</keyword>
<feature type="coiled-coil region" evidence="8">
    <location>
        <begin position="754"/>
        <end position="785"/>
    </location>
</feature>
<dbReference type="SUPFAM" id="SSF117839">
    <property type="entry name" value="WWE domain"/>
    <property type="match status" value="1"/>
</dbReference>
<dbReference type="GO" id="GO:1990404">
    <property type="term" value="F:NAD+-protein mono-ADP-ribosyltransferase activity"/>
    <property type="evidence" value="ECO:0007669"/>
    <property type="project" value="TreeGrafter"/>
</dbReference>
<dbReference type="InterPro" id="IPR052056">
    <property type="entry name" value="Mono-ARTD/PARP"/>
</dbReference>
<feature type="domain" description="PARP catalytic" evidence="11">
    <location>
        <begin position="1993"/>
        <end position="2183"/>
    </location>
</feature>
<protein>
    <recommendedName>
        <fullName evidence="7">Poly [ADP-ribose] polymerase</fullName>
        <shortName evidence="7">PARP</shortName>
        <ecNumber evidence="7">2.4.2.-</ecNumber>
    </recommendedName>
</protein>
<feature type="domain" description="RRM" evidence="10">
    <location>
        <begin position="39"/>
        <end position="113"/>
    </location>
</feature>
<evidence type="ECO:0000259" key="12">
    <source>
        <dbReference type="PROSITE" id="PS51154"/>
    </source>
</evidence>
<feature type="domain" description="RRM" evidence="10">
    <location>
        <begin position="391"/>
        <end position="478"/>
    </location>
</feature>
<evidence type="ECO:0000256" key="3">
    <source>
        <dbReference type="ARBA" id="ARBA00022679"/>
    </source>
</evidence>
<feature type="non-terminal residue" evidence="13">
    <location>
        <position position="1"/>
    </location>
</feature>
<evidence type="ECO:0000256" key="6">
    <source>
        <dbReference type="PROSITE-ProRule" id="PRU00176"/>
    </source>
</evidence>
<dbReference type="InterPro" id="IPR037197">
    <property type="entry name" value="WWE_dom_sf"/>
</dbReference>
<evidence type="ECO:0000256" key="1">
    <source>
        <dbReference type="ARBA" id="ARBA00004123"/>
    </source>
</evidence>
<dbReference type="GO" id="GO:0005737">
    <property type="term" value="C:cytoplasm"/>
    <property type="evidence" value="ECO:0007669"/>
    <property type="project" value="TreeGrafter"/>
</dbReference>
<dbReference type="InterPro" id="IPR002589">
    <property type="entry name" value="Macro_dom"/>
</dbReference>
<feature type="domain" description="Macro" evidence="12">
    <location>
        <begin position="1117"/>
        <end position="1309"/>
    </location>
</feature>
<dbReference type="PROSITE" id="PS51059">
    <property type="entry name" value="PARP_CATALYTIC"/>
    <property type="match status" value="1"/>
</dbReference>
<feature type="region of interest" description="Disordered" evidence="9">
    <location>
        <begin position="1525"/>
        <end position="1569"/>
    </location>
</feature>
<dbReference type="OrthoDB" id="6159649at2759"/>
<dbReference type="Pfam" id="PF23222">
    <property type="entry name" value="RRM_PARP14_1"/>
    <property type="match status" value="1"/>
</dbReference>
<feature type="domain" description="Macro" evidence="12">
    <location>
        <begin position="1346"/>
        <end position="1528"/>
    </location>
</feature>
<feature type="coiled-coil region" evidence="8">
    <location>
        <begin position="1002"/>
        <end position="1029"/>
    </location>
</feature>
<dbReference type="Gene3D" id="3.40.220.10">
    <property type="entry name" value="Leucine Aminopeptidase, subunit E, domain 1"/>
    <property type="match status" value="3"/>
</dbReference>
<dbReference type="CDD" id="cd00105">
    <property type="entry name" value="KH-I"/>
    <property type="match status" value="1"/>
</dbReference>
<dbReference type="Gene3D" id="3.30.70.330">
    <property type="match status" value="6"/>
</dbReference>
<dbReference type="SUPFAM" id="SSF56399">
    <property type="entry name" value="ADP-ribosylation"/>
    <property type="match status" value="1"/>
</dbReference>
<dbReference type="InterPro" id="IPR004170">
    <property type="entry name" value="WWE_dom"/>
</dbReference>
<dbReference type="GO" id="GO:0010629">
    <property type="term" value="P:negative regulation of gene expression"/>
    <property type="evidence" value="ECO:0007669"/>
    <property type="project" value="TreeGrafter"/>
</dbReference>
<evidence type="ECO:0000259" key="10">
    <source>
        <dbReference type="PROSITE" id="PS50102"/>
    </source>
</evidence>
<dbReference type="GO" id="GO:0003950">
    <property type="term" value="F:NAD+ poly-ADP-ribosyltransferase activity"/>
    <property type="evidence" value="ECO:0007669"/>
    <property type="project" value="UniProtKB-UniRule"/>
</dbReference>
<dbReference type="InterPro" id="IPR012317">
    <property type="entry name" value="Poly(ADP-ribose)pol_cat_dom"/>
</dbReference>
<dbReference type="InterPro" id="IPR000504">
    <property type="entry name" value="RRM_dom"/>
</dbReference>
<dbReference type="EC" id="2.4.2.-" evidence="7"/>
<dbReference type="SUPFAM" id="SSF52949">
    <property type="entry name" value="Macro domain-like"/>
    <property type="match status" value="3"/>
</dbReference>
<dbReference type="InterPro" id="IPR035979">
    <property type="entry name" value="RBD_domain_sf"/>
</dbReference>